<proteinExistence type="predicted"/>
<organism evidence="1 2">
    <name type="scientific">Ochrobactrum quorumnocens</name>
    <dbReference type="NCBI Taxonomy" id="271865"/>
    <lineage>
        <taxon>Bacteria</taxon>
        <taxon>Pseudomonadati</taxon>
        <taxon>Pseudomonadota</taxon>
        <taxon>Alphaproteobacteria</taxon>
        <taxon>Hyphomicrobiales</taxon>
        <taxon>Brucellaceae</taxon>
        <taxon>Brucella/Ochrobactrum group</taxon>
        <taxon>Ochrobactrum</taxon>
    </lineage>
</organism>
<gene>
    <name evidence="1" type="ORF">CES85_4092</name>
</gene>
<accession>A0A248U962</accession>
<evidence type="ECO:0000313" key="2">
    <source>
        <dbReference type="Proteomes" id="UP000215256"/>
    </source>
</evidence>
<protein>
    <submittedName>
        <fullName evidence="1">Uncharacterized protein</fullName>
    </submittedName>
</protein>
<dbReference type="KEGG" id="och:CES85_4092"/>
<dbReference type="Proteomes" id="UP000215256">
    <property type="component" value="Chromosome 2"/>
</dbReference>
<sequence length="37" mass="4005">MDDDAACTGSGTLVDLHITTPAQWFCTGVIFTRIISF</sequence>
<dbReference type="AlphaFoldDB" id="A0A248U962"/>
<reference evidence="1 2" key="1">
    <citation type="submission" date="2017-07" db="EMBL/GenBank/DDBJ databases">
        <title>Phylogenetic study on the rhizospheric bacterium Ochrobactrum sp. A44.</title>
        <authorList>
            <person name="Krzyzanowska D.M."/>
            <person name="Ossowicki A."/>
            <person name="Rajewska M."/>
            <person name="Maciag T."/>
            <person name="Kaczynski Z."/>
            <person name="Czerwicka M."/>
            <person name="Jafra S."/>
        </authorList>
    </citation>
    <scope>NUCLEOTIDE SEQUENCE [LARGE SCALE GENOMIC DNA]</scope>
    <source>
        <strain evidence="1 2">A44</strain>
    </source>
</reference>
<dbReference type="EMBL" id="CP022603">
    <property type="protein sequence ID" value="ASV83313.1"/>
    <property type="molecule type" value="Genomic_DNA"/>
</dbReference>
<name>A0A248U962_9HYPH</name>
<evidence type="ECO:0000313" key="1">
    <source>
        <dbReference type="EMBL" id="ASV83313.1"/>
    </source>
</evidence>